<dbReference type="Proteomes" id="UP001472677">
    <property type="component" value="Unassembled WGS sequence"/>
</dbReference>
<evidence type="ECO:0000313" key="1">
    <source>
        <dbReference type="EMBL" id="KAK8563609.1"/>
    </source>
</evidence>
<comment type="caution">
    <text evidence="1">The sequence shown here is derived from an EMBL/GenBank/DDBJ whole genome shotgun (WGS) entry which is preliminary data.</text>
</comment>
<dbReference type="EMBL" id="JBBPBM010000011">
    <property type="protein sequence ID" value="KAK8563609.1"/>
    <property type="molecule type" value="Genomic_DNA"/>
</dbReference>
<sequence>MCQVKHVVPTFKVTQVWKCKEVIQEGGLGGEASSSGVIEKGLVADVVPRLVVDEAGLLSIEGRVGDANVMLDSAHAVAGYFEEMISEVSADPANYVVSSDVAQERMKAVEDVDSDFPTLQASIH</sequence>
<proteinExistence type="predicted"/>
<name>A0ABR2ENM7_9ROSI</name>
<protein>
    <submittedName>
        <fullName evidence="1">Uncharacterized protein</fullName>
    </submittedName>
</protein>
<keyword evidence="2" id="KW-1185">Reference proteome</keyword>
<gene>
    <name evidence="1" type="ORF">V6N12_035754</name>
</gene>
<accession>A0ABR2ENM7</accession>
<organism evidence="1 2">
    <name type="scientific">Hibiscus sabdariffa</name>
    <name type="common">roselle</name>
    <dbReference type="NCBI Taxonomy" id="183260"/>
    <lineage>
        <taxon>Eukaryota</taxon>
        <taxon>Viridiplantae</taxon>
        <taxon>Streptophyta</taxon>
        <taxon>Embryophyta</taxon>
        <taxon>Tracheophyta</taxon>
        <taxon>Spermatophyta</taxon>
        <taxon>Magnoliopsida</taxon>
        <taxon>eudicotyledons</taxon>
        <taxon>Gunneridae</taxon>
        <taxon>Pentapetalae</taxon>
        <taxon>rosids</taxon>
        <taxon>malvids</taxon>
        <taxon>Malvales</taxon>
        <taxon>Malvaceae</taxon>
        <taxon>Malvoideae</taxon>
        <taxon>Hibiscus</taxon>
    </lineage>
</organism>
<reference evidence="1 2" key="1">
    <citation type="journal article" date="2024" name="G3 (Bethesda)">
        <title>Genome assembly of Hibiscus sabdariffa L. provides insights into metabolisms of medicinal natural products.</title>
        <authorList>
            <person name="Kim T."/>
        </authorList>
    </citation>
    <scope>NUCLEOTIDE SEQUENCE [LARGE SCALE GENOMIC DNA]</scope>
    <source>
        <strain evidence="1">TK-2024</strain>
        <tissue evidence="1">Old leaves</tissue>
    </source>
</reference>
<evidence type="ECO:0000313" key="2">
    <source>
        <dbReference type="Proteomes" id="UP001472677"/>
    </source>
</evidence>